<sequence length="425" mass="45955">MRAADVSEARTRRARLDRLADQFVGHFLGVGAEPLTAEPCVPSQDRTILFTNSAVVSFKPFLRGEIPLGAAGVVVRQPCVRAHNLRATFADQFTNDFILQFEMLGVLAPAGSRQRLSGGVARYFAQVLGLDQVDVALRVAEDDLDLIGMWSAAWSGPLLTNTHERDYYRWGFGDPGLTGRGATFAIAQGDGTYRDLGNLIAFERDGSLAGYGFGIGVETLAACLDRHPWILHSVPAGAVPPPSTEEEAKLADLVGLLVRLYAEGVRIRSRAQGHVLRKAVVNTLRLAAQLHVDEAQVLRRIDALASVEAPGRPVKDLVSADLARLAAERPATYSHDLSFWCDRGVAPDELAVAAAQANPDGVLGIACQVKDVWKGDRDRGRTSVTLEVVLDLPANAGKDVRKSALREVAARLAEDFKAELRGELR</sequence>
<dbReference type="RefSeq" id="WP_132509742.1">
    <property type="nucleotide sequence ID" value="NZ_SMKP01000047.1"/>
</dbReference>
<dbReference type="InterPro" id="IPR045864">
    <property type="entry name" value="aa-tRNA-synth_II/BPL/LPL"/>
</dbReference>
<dbReference type="AlphaFoldDB" id="A0A4R4WM80"/>
<dbReference type="OrthoDB" id="6636393at2"/>
<dbReference type="GO" id="GO:0004813">
    <property type="term" value="F:alanine-tRNA ligase activity"/>
    <property type="evidence" value="ECO:0007669"/>
    <property type="project" value="InterPro"/>
</dbReference>
<evidence type="ECO:0000259" key="3">
    <source>
        <dbReference type="Pfam" id="PF01411"/>
    </source>
</evidence>
<organism evidence="4 5">
    <name type="scientific">Nonomuraea diastatica</name>
    <dbReference type="NCBI Taxonomy" id="1848329"/>
    <lineage>
        <taxon>Bacteria</taxon>
        <taxon>Bacillati</taxon>
        <taxon>Actinomycetota</taxon>
        <taxon>Actinomycetes</taxon>
        <taxon>Streptosporangiales</taxon>
        <taxon>Streptosporangiaceae</taxon>
        <taxon>Nonomuraea</taxon>
    </lineage>
</organism>
<dbReference type="InterPro" id="IPR006093">
    <property type="entry name" value="Oxy_OxRdtase_FAD_BS"/>
</dbReference>
<dbReference type="SUPFAM" id="SSF55681">
    <property type="entry name" value="Class II aaRS and biotin synthetases"/>
    <property type="match status" value="1"/>
</dbReference>
<keyword evidence="5" id="KW-1185">Reference proteome</keyword>
<evidence type="ECO:0000256" key="1">
    <source>
        <dbReference type="ARBA" id="ARBA00005466"/>
    </source>
</evidence>
<proteinExistence type="inferred from homology"/>
<dbReference type="Gene3D" id="3.30.930.10">
    <property type="entry name" value="Bira Bifunctional Protein, Domain 2"/>
    <property type="match status" value="1"/>
</dbReference>
<comment type="similarity">
    <text evidence="1">Belongs to the oxygen-dependent FAD-linked oxidoreductase family.</text>
</comment>
<gene>
    <name evidence="4" type="ORF">E1294_18420</name>
</gene>
<feature type="domain" description="Alanyl-tRNA synthetase class IIc N-terminal" evidence="3">
    <location>
        <begin position="21"/>
        <end position="83"/>
    </location>
</feature>
<dbReference type="InterPro" id="IPR018164">
    <property type="entry name" value="Ala-tRNA-synth_IIc_N"/>
</dbReference>
<keyword evidence="2" id="KW-0560">Oxidoreductase</keyword>
<dbReference type="GO" id="GO:0005524">
    <property type="term" value="F:ATP binding"/>
    <property type="evidence" value="ECO:0007669"/>
    <property type="project" value="InterPro"/>
</dbReference>
<dbReference type="PROSITE" id="PS00862">
    <property type="entry name" value="OX2_COVAL_FAD"/>
    <property type="match status" value="1"/>
</dbReference>
<protein>
    <recommendedName>
        <fullName evidence="3">Alanyl-tRNA synthetase class IIc N-terminal domain-containing protein</fullName>
    </recommendedName>
</protein>
<name>A0A4R4WM80_9ACTN</name>
<accession>A0A4R4WM80</accession>
<dbReference type="GO" id="GO:0016491">
    <property type="term" value="F:oxidoreductase activity"/>
    <property type="evidence" value="ECO:0007669"/>
    <property type="project" value="UniProtKB-KW"/>
</dbReference>
<dbReference type="Pfam" id="PF01411">
    <property type="entry name" value="tRNA-synt_2c"/>
    <property type="match status" value="1"/>
</dbReference>
<evidence type="ECO:0000256" key="2">
    <source>
        <dbReference type="ARBA" id="ARBA00023002"/>
    </source>
</evidence>
<dbReference type="Proteomes" id="UP000294543">
    <property type="component" value="Unassembled WGS sequence"/>
</dbReference>
<dbReference type="EMBL" id="SMKP01000047">
    <property type="protein sequence ID" value="TDD20279.1"/>
    <property type="molecule type" value="Genomic_DNA"/>
</dbReference>
<dbReference type="GO" id="GO:0006419">
    <property type="term" value="P:alanyl-tRNA aminoacylation"/>
    <property type="evidence" value="ECO:0007669"/>
    <property type="project" value="InterPro"/>
</dbReference>
<evidence type="ECO:0000313" key="4">
    <source>
        <dbReference type="EMBL" id="TDD20279.1"/>
    </source>
</evidence>
<evidence type="ECO:0000313" key="5">
    <source>
        <dbReference type="Proteomes" id="UP000294543"/>
    </source>
</evidence>
<reference evidence="4 5" key="1">
    <citation type="submission" date="2019-03" db="EMBL/GenBank/DDBJ databases">
        <title>Draft genome sequences of novel Actinobacteria.</title>
        <authorList>
            <person name="Sahin N."/>
            <person name="Ay H."/>
            <person name="Saygin H."/>
        </authorList>
    </citation>
    <scope>NUCLEOTIDE SEQUENCE [LARGE SCALE GENOMIC DNA]</scope>
    <source>
        <strain evidence="4 5">KC712</strain>
    </source>
</reference>
<comment type="caution">
    <text evidence="4">The sequence shown here is derived from an EMBL/GenBank/DDBJ whole genome shotgun (WGS) entry which is preliminary data.</text>
</comment>